<gene>
    <name evidence="7" type="ORF">FHU29_000284</name>
</gene>
<feature type="region of interest" description="Disordered" evidence="5">
    <location>
        <begin position="1"/>
        <end position="38"/>
    </location>
</feature>
<evidence type="ECO:0000256" key="4">
    <source>
        <dbReference type="ARBA" id="ARBA00022840"/>
    </source>
</evidence>
<reference evidence="7 8" key="1">
    <citation type="submission" date="2020-08" db="EMBL/GenBank/DDBJ databases">
        <title>Sequencing the genomes of 1000 actinobacteria strains.</title>
        <authorList>
            <person name="Klenk H.-P."/>
        </authorList>
    </citation>
    <scope>NUCLEOTIDE SEQUENCE [LARGE SCALE GENOMIC DNA]</scope>
    <source>
        <strain evidence="7 8">DSM 45258</strain>
    </source>
</reference>
<evidence type="ECO:0000256" key="2">
    <source>
        <dbReference type="ARBA" id="ARBA00022741"/>
    </source>
</evidence>
<evidence type="ECO:0000256" key="1">
    <source>
        <dbReference type="ARBA" id="ARBA00022679"/>
    </source>
</evidence>
<keyword evidence="1" id="KW-0808">Transferase</keyword>
<dbReference type="SUPFAM" id="SSF56112">
    <property type="entry name" value="Protein kinase-like (PK-like)"/>
    <property type="match status" value="1"/>
</dbReference>
<dbReference type="OrthoDB" id="9762169at2"/>
<feature type="compositionally biased region" description="Low complexity" evidence="5">
    <location>
        <begin position="448"/>
        <end position="458"/>
    </location>
</feature>
<dbReference type="Proteomes" id="UP000567922">
    <property type="component" value="Unassembled WGS sequence"/>
</dbReference>
<proteinExistence type="predicted"/>
<dbReference type="Pfam" id="PF00069">
    <property type="entry name" value="Pkinase"/>
    <property type="match status" value="1"/>
</dbReference>
<dbReference type="AlphaFoldDB" id="A0A839RHF4"/>
<feature type="domain" description="Protein kinase" evidence="6">
    <location>
        <begin position="52"/>
        <end position="319"/>
    </location>
</feature>
<evidence type="ECO:0000256" key="5">
    <source>
        <dbReference type="SAM" id="MobiDB-lite"/>
    </source>
</evidence>
<dbReference type="Gene3D" id="3.30.200.20">
    <property type="entry name" value="Phosphorylase Kinase, domain 1"/>
    <property type="match status" value="1"/>
</dbReference>
<protein>
    <submittedName>
        <fullName evidence="7">Serine/threonine protein kinase</fullName>
    </submittedName>
</protein>
<feature type="compositionally biased region" description="Basic and acidic residues" evidence="5">
    <location>
        <begin position="1"/>
        <end position="26"/>
    </location>
</feature>
<comment type="caution">
    <text evidence="7">The sequence shown here is derived from an EMBL/GenBank/DDBJ whole genome shotgun (WGS) entry which is preliminary data.</text>
</comment>
<dbReference type="PANTHER" id="PTHR43289">
    <property type="entry name" value="MITOGEN-ACTIVATED PROTEIN KINASE KINASE KINASE 20-RELATED"/>
    <property type="match status" value="1"/>
</dbReference>
<keyword evidence="3 7" id="KW-0418">Kinase</keyword>
<keyword evidence="8" id="KW-1185">Reference proteome</keyword>
<evidence type="ECO:0000256" key="3">
    <source>
        <dbReference type="ARBA" id="ARBA00022777"/>
    </source>
</evidence>
<keyword evidence="4" id="KW-0067">ATP-binding</keyword>
<dbReference type="PANTHER" id="PTHR43289:SF30">
    <property type="entry name" value="NON-SPECIFIC SERINE_THREONINE PROTEIN KINASE"/>
    <property type="match status" value="1"/>
</dbReference>
<sequence>MRSSPERSHTDWKHLVDREVGGKDEGMVNPAEAPNASVKGSDRIGRVLAERYRLERVLGRGGAADVYRATDELLGRPVAVKVFRSSGEDPDADRLRIDAEMRTLAALSDPGLVTLFDAGVATKPNDLPVPFLVMELVAGPTLRQHIDTHGLAPLETARLGSELAATLAYVHACGVIHRDVKPGNILFGPPRGQGRYSTKLTDFGIARLVGSDPLTAHGSAVGTAHYLSPEQALGEPVSSPSDIYSLGLVLIECLTGEMAFPGDAIPAAVARLRSDPPVPSRFGAGWESVLSAMTNRDPAKRPCAADVARELDAMSHGNASAAPVVPRFAGVTANTAPATTAANTIPTALPGPGRRSPSRSHIGGWGVAAAATVLLTGVAASVTLLNSTGDAPAPIADTGPKATYTVPKVQSGPEFNLEPTSPADSLVPVRSAVPATSVEPAPAPIVPPATEQPATEEPLPMPDIPGQGNGVGSSGSPPGLGDGGPPGQGNGQGNGNGRGPR</sequence>
<feature type="region of interest" description="Disordered" evidence="5">
    <location>
        <begin position="389"/>
        <end position="501"/>
    </location>
</feature>
<dbReference type="GO" id="GO:0004674">
    <property type="term" value="F:protein serine/threonine kinase activity"/>
    <property type="evidence" value="ECO:0007669"/>
    <property type="project" value="UniProtKB-KW"/>
</dbReference>
<dbReference type="RefSeq" id="WP_083962210.1">
    <property type="nucleotide sequence ID" value="NZ_BDDI01000005.1"/>
</dbReference>
<evidence type="ECO:0000313" key="7">
    <source>
        <dbReference type="EMBL" id="MBB3035850.1"/>
    </source>
</evidence>
<keyword evidence="7" id="KW-0723">Serine/threonine-protein kinase</keyword>
<organism evidence="7 8">
    <name type="scientific">Hoyosella altamirensis</name>
    <dbReference type="NCBI Taxonomy" id="616997"/>
    <lineage>
        <taxon>Bacteria</taxon>
        <taxon>Bacillati</taxon>
        <taxon>Actinomycetota</taxon>
        <taxon>Actinomycetes</taxon>
        <taxon>Mycobacteriales</taxon>
        <taxon>Hoyosellaceae</taxon>
        <taxon>Hoyosella</taxon>
    </lineage>
</organism>
<keyword evidence="2" id="KW-0547">Nucleotide-binding</keyword>
<dbReference type="PROSITE" id="PS00108">
    <property type="entry name" value="PROTEIN_KINASE_ST"/>
    <property type="match status" value="1"/>
</dbReference>
<dbReference type="InterPro" id="IPR000719">
    <property type="entry name" value="Prot_kinase_dom"/>
</dbReference>
<evidence type="ECO:0000313" key="8">
    <source>
        <dbReference type="Proteomes" id="UP000567922"/>
    </source>
</evidence>
<dbReference type="InterPro" id="IPR008271">
    <property type="entry name" value="Ser/Thr_kinase_AS"/>
</dbReference>
<dbReference type="Gene3D" id="1.10.510.10">
    <property type="entry name" value="Transferase(Phosphotransferase) domain 1"/>
    <property type="match status" value="1"/>
</dbReference>
<name>A0A839RHF4_9ACTN</name>
<accession>A0A839RHF4</accession>
<feature type="compositionally biased region" description="Gly residues" evidence="5">
    <location>
        <begin position="467"/>
        <end position="501"/>
    </location>
</feature>
<evidence type="ECO:0000259" key="6">
    <source>
        <dbReference type="PROSITE" id="PS50011"/>
    </source>
</evidence>
<dbReference type="InterPro" id="IPR011009">
    <property type="entry name" value="Kinase-like_dom_sf"/>
</dbReference>
<dbReference type="CDD" id="cd14014">
    <property type="entry name" value="STKc_PknB_like"/>
    <property type="match status" value="1"/>
</dbReference>
<dbReference type="GO" id="GO:0005524">
    <property type="term" value="F:ATP binding"/>
    <property type="evidence" value="ECO:0007669"/>
    <property type="project" value="UniProtKB-KW"/>
</dbReference>
<dbReference type="EMBL" id="JACHWS010000001">
    <property type="protein sequence ID" value="MBB3035850.1"/>
    <property type="molecule type" value="Genomic_DNA"/>
</dbReference>
<dbReference type="PROSITE" id="PS50011">
    <property type="entry name" value="PROTEIN_KINASE_DOM"/>
    <property type="match status" value="1"/>
</dbReference>
<dbReference type="SMART" id="SM00220">
    <property type="entry name" value="S_TKc"/>
    <property type="match status" value="1"/>
</dbReference>